<evidence type="ECO:0000313" key="2">
    <source>
        <dbReference type="EnsemblProtists" id="HpaP800434"/>
    </source>
</evidence>
<protein>
    <submittedName>
        <fullName evidence="2">Uncharacterized protein</fullName>
    </submittedName>
</protein>
<dbReference type="EMBL" id="JH597777">
    <property type="status" value="NOT_ANNOTATED_CDS"/>
    <property type="molecule type" value="Genomic_DNA"/>
</dbReference>
<dbReference type="HOGENOM" id="CLU_051764_0_0_1"/>
<dbReference type="OMA" id="WMVASST"/>
<feature type="compositionally biased region" description="Polar residues" evidence="1">
    <location>
        <begin position="236"/>
        <end position="245"/>
    </location>
</feature>
<dbReference type="VEuPathDB" id="FungiDB:HpaG800434"/>
<sequence>MEESMDYDSDTSLAGDARTMSDTPMSEVHPPTPLGTFTDRDEVIVTNPLDEQHDLAVQQEESARRHAQMVTILRNQRDYVFTPPSVEERLRQTTGQSLATWTIGSVAASLEEAASGQALRERYLEPSLTTQLQYKARLELQARGAPVPPIKGVPILLSAGETKGEEDNEFIRWVHRTRRLSSMYALRASVSVADVRLERKLRHHYAKLRARGQLRNRTRYASATTVAAGAGQTVTNNPPIDTTSGGKRPQSQDDTGHDIQKHPRRMGSLAEGEYHIPMSFPTPGTLATLPDTGIGHGDDVVSGVSPRGTGGSLSHRAASVGVGVPKEEHEKSALDATQACVRALESGHTRMEAQLDLLSRMQQPMARPTSAAQAPPSSRGTDPDTA</sequence>
<dbReference type="EnsemblProtists" id="HpaT800434">
    <property type="protein sequence ID" value="HpaP800434"/>
    <property type="gene ID" value="HpaG800434"/>
</dbReference>
<feature type="compositionally biased region" description="Basic and acidic residues" evidence="1">
    <location>
        <begin position="250"/>
        <end position="261"/>
    </location>
</feature>
<feature type="compositionally biased region" description="Polar residues" evidence="1">
    <location>
        <begin position="370"/>
        <end position="380"/>
    </location>
</feature>
<accession>M4B2D6</accession>
<feature type="region of interest" description="Disordered" evidence="1">
    <location>
        <begin position="289"/>
        <end position="316"/>
    </location>
</feature>
<dbReference type="AlphaFoldDB" id="M4B2D6"/>
<evidence type="ECO:0000313" key="3">
    <source>
        <dbReference type="Proteomes" id="UP000011713"/>
    </source>
</evidence>
<feature type="region of interest" description="Disordered" evidence="1">
    <location>
        <begin position="225"/>
        <end position="262"/>
    </location>
</feature>
<feature type="region of interest" description="Disordered" evidence="1">
    <location>
        <begin position="1"/>
        <end position="38"/>
    </location>
</feature>
<keyword evidence="3" id="KW-1185">Reference proteome</keyword>
<name>M4B2D6_HYAAE</name>
<dbReference type="Proteomes" id="UP000011713">
    <property type="component" value="Unassembled WGS sequence"/>
</dbReference>
<feature type="compositionally biased region" description="Low complexity" evidence="1">
    <location>
        <begin position="225"/>
        <end position="235"/>
    </location>
</feature>
<proteinExistence type="predicted"/>
<reference evidence="2" key="2">
    <citation type="submission" date="2015-06" db="UniProtKB">
        <authorList>
            <consortium name="EnsemblProtists"/>
        </authorList>
    </citation>
    <scope>IDENTIFICATION</scope>
    <source>
        <strain evidence="2">Emoy2</strain>
    </source>
</reference>
<dbReference type="eggNOG" id="ENOG502S3DU">
    <property type="taxonomic scope" value="Eukaryota"/>
</dbReference>
<dbReference type="InParanoid" id="M4B2D6"/>
<evidence type="ECO:0000256" key="1">
    <source>
        <dbReference type="SAM" id="MobiDB-lite"/>
    </source>
</evidence>
<feature type="region of interest" description="Disordered" evidence="1">
    <location>
        <begin position="360"/>
        <end position="386"/>
    </location>
</feature>
<reference evidence="3" key="1">
    <citation type="journal article" date="2010" name="Science">
        <title>Signatures of adaptation to obligate biotrophy in the Hyaloperonospora arabidopsidis genome.</title>
        <authorList>
            <person name="Baxter L."/>
            <person name="Tripathy S."/>
            <person name="Ishaque N."/>
            <person name="Boot N."/>
            <person name="Cabral A."/>
            <person name="Kemen E."/>
            <person name="Thines M."/>
            <person name="Ah-Fong A."/>
            <person name="Anderson R."/>
            <person name="Badejoko W."/>
            <person name="Bittner-Eddy P."/>
            <person name="Boore J.L."/>
            <person name="Chibucos M.C."/>
            <person name="Coates M."/>
            <person name="Dehal P."/>
            <person name="Delehaunty K."/>
            <person name="Dong S."/>
            <person name="Downton P."/>
            <person name="Dumas B."/>
            <person name="Fabro G."/>
            <person name="Fronick C."/>
            <person name="Fuerstenberg S.I."/>
            <person name="Fulton L."/>
            <person name="Gaulin E."/>
            <person name="Govers F."/>
            <person name="Hughes L."/>
            <person name="Humphray S."/>
            <person name="Jiang R.H."/>
            <person name="Judelson H."/>
            <person name="Kamoun S."/>
            <person name="Kyung K."/>
            <person name="Meijer H."/>
            <person name="Minx P."/>
            <person name="Morris P."/>
            <person name="Nelson J."/>
            <person name="Phuntumart V."/>
            <person name="Qutob D."/>
            <person name="Rehmany A."/>
            <person name="Rougon-Cardoso A."/>
            <person name="Ryden P."/>
            <person name="Torto-Alalibo T."/>
            <person name="Studholme D."/>
            <person name="Wang Y."/>
            <person name="Win J."/>
            <person name="Wood J."/>
            <person name="Clifton S.W."/>
            <person name="Rogers J."/>
            <person name="Van den Ackerveken G."/>
            <person name="Jones J.D."/>
            <person name="McDowell J.M."/>
            <person name="Beynon J."/>
            <person name="Tyler B.M."/>
        </authorList>
    </citation>
    <scope>NUCLEOTIDE SEQUENCE [LARGE SCALE GENOMIC DNA]</scope>
    <source>
        <strain evidence="3">Emoy2</strain>
    </source>
</reference>
<organism evidence="2 3">
    <name type="scientific">Hyaloperonospora arabidopsidis (strain Emoy2)</name>
    <name type="common">Downy mildew agent</name>
    <name type="synonym">Peronospora arabidopsidis</name>
    <dbReference type="NCBI Taxonomy" id="559515"/>
    <lineage>
        <taxon>Eukaryota</taxon>
        <taxon>Sar</taxon>
        <taxon>Stramenopiles</taxon>
        <taxon>Oomycota</taxon>
        <taxon>Peronosporomycetes</taxon>
        <taxon>Peronosporales</taxon>
        <taxon>Peronosporaceae</taxon>
        <taxon>Hyaloperonospora</taxon>
    </lineage>
</organism>